<evidence type="ECO:0000256" key="1">
    <source>
        <dbReference type="ARBA" id="ARBA00004761"/>
    </source>
</evidence>
<dbReference type="EMBL" id="JBHTCH010000025">
    <property type="protein sequence ID" value="MFC7362468.1"/>
    <property type="molecule type" value="Genomic_DNA"/>
</dbReference>
<dbReference type="Gene3D" id="3.20.20.70">
    <property type="entry name" value="Aldolase class I"/>
    <property type="match status" value="1"/>
</dbReference>
<dbReference type="InterPro" id="IPR013785">
    <property type="entry name" value="Aldolase_TIM"/>
</dbReference>
<organism evidence="6 7">
    <name type="scientific">Nocardioides astragali</name>
    <dbReference type="NCBI Taxonomy" id="1776736"/>
    <lineage>
        <taxon>Bacteria</taxon>
        <taxon>Bacillati</taxon>
        <taxon>Actinomycetota</taxon>
        <taxon>Actinomycetes</taxon>
        <taxon>Propionibacteriales</taxon>
        <taxon>Nocardioidaceae</taxon>
        <taxon>Nocardioides</taxon>
    </lineage>
</organism>
<evidence type="ECO:0000256" key="3">
    <source>
        <dbReference type="ARBA" id="ARBA00011233"/>
    </source>
</evidence>
<dbReference type="Proteomes" id="UP001596524">
    <property type="component" value="Unassembled WGS sequence"/>
</dbReference>
<dbReference type="CDD" id="cd00452">
    <property type="entry name" value="KDPG_aldolase"/>
    <property type="match status" value="1"/>
</dbReference>
<sequence>MMPARVHLTADRLHRSGVTLASRAAAVKEQLRGSGVVAVLRASTAEHFIPAARVLTDAGVHALEITLTADGALDALSAIRQEFGGHVVVGAGTVLTHAQAIDCIRHGAEFLVSPVVNEGVIRTGHASSIPVYPGALTPTEFETADRLGADLVKLFPANAMGPSYLKDLHGPMPHLDIMPTGGISLDSIATWLAAGAVTVGLGGPLMGDALNGGDLDALAYRAQKAVAAVRETRAGDQ</sequence>
<dbReference type="Pfam" id="PF01081">
    <property type="entry name" value="Aldolase"/>
    <property type="match status" value="1"/>
</dbReference>
<dbReference type="NCBIfam" id="TIGR01182">
    <property type="entry name" value="eda"/>
    <property type="match status" value="1"/>
</dbReference>
<dbReference type="SUPFAM" id="SSF51569">
    <property type="entry name" value="Aldolase"/>
    <property type="match status" value="1"/>
</dbReference>
<evidence type="ECO:0000256" key="2">
    <source>
        <dbReference type="ARBA" id="ARBA00006906"/>
    </source>
</evidence>
<proteinExistence type="inferred from homology"/>
<protein>
    <submittedName>
        <fullName evidence="6">Bifunctional 4-hydroxy-2-oxoglutarate aldolase/2-dehydro-3-deoxy-phosphogluconate aldolase</fullName>
    </submittedName>
</protein>
<reference evidence="7" key="1">
    <citation type="journal article" date="2019" name="Int. J. Syst. Evol. Microbiol.">
        <title>The Global Catalogue of Microorganisms (GCM) 10K type strain sequencing project: providing services to taxonomists for standard genome sequencing and annotation.</title>
        <authorList>
            <consortium name="The Broad Institute Genomics Platform"/>
            <consortium name="The Broad Institute Genome Sequencing Center for Infectious Disease"/>
            <person name="Wu L."/>
            <person name="Ma J."/>
        </authorList>
    </citation>
    <scope>NUCLEOTIDE SEQUENCE [LARGE SCALE GENOMIC DNA]</scope>
    <source>
        <strain evidence="7">FCH27</strain>
    </source>
</reference>
<gene>
    <name evidence="6" type="ORF">ACFQO6_19520</name>
</gene>
<keyword evidence="7" id="KW-1185">Reference proteome</keyword>
<evidence type="ECO:0000313" key="6">
    <source>
        <dbReference type="EMBL" id="MFC7362468.1"/>
    </source>
</evidence>
<dbReference type="RefSeq" id="WP_255889106.1">
    <property type="nucleotide sequence ID" value="NZ_JAFMZM010000001.1"/>
</dbReference>
<evidence type="ECO:0000256" key="4">
    <source>
        <dbReference type="ARBA" id="ARBA00023239"/>
    </source>
</evidence>
<accession>A0ABW2N873</accession>
<keyword evidence="5" id="KW-0119">Carbohydrate metabolism</keyword>
<keyword evidence="4" id="KW-0456">Lyase</keyword>
<comment type="caution">
    <text evidence="6">The sequence shown here is derived from an EMBL/GenBank/DDBJ whole genome shotgun (WGS) entry which is preliminary data.</text>
</comment>
<dbReference type="PANTHER" id="PTHR30246:SF1">
    <property type="entry name" value="2-DEHYDRO-3-DEOXY-6-PHOSPHOGALACTONATE ALDOLASE-RELATED"/>
    <property type="match status" value="1"/>
</dbReference>
<dbReference type="InterPro" id="IPR031338">
    <property type="entry name" value="KDPG/KHG_AS_2"/>
</dbReference>
<evidence type="ECO:0000256" key="5">
    <source>
        <dbReference type="ARBA" id="ARBA00023277"/>
    </source>
</evidence>
<comment type="subunit">
    <text evidence="3">Homotrimer.</text>
</comment>
<dbReference type="PANTHER" id="PTHR30246">
    <property type="entry name" value="2-KETO-3-DEOXY-6-PHOSPHOGLUCONATE ALDOLASE"/>
    <property type="match status" value="1"/>
</dbReference>
<evidence type="ECO:0000313" key="7">
    <source>
        <dbReference type="Proteomes" id="UP001596524"/>
    </source>
</evidence>
<dbReference type="PROSITE" id="PS00160">
    <property type="entry name" value="ALDOLASE_KDPG_KHG_2"/>
    <property type="match status" value="1"/>
</dbReference>
<name>A0ABW2N873_9ACTN</name>
<dbReference type="InterPro" id="IPR000887">
    <property type="entry name" value="Aldlse_KDPG_KHG"/>
</dbReference>
<comment type="similarity">
    <text evidence="2">Belongs to the KHG/KDPG aldolase family.</text>
</comment>
<comment type="pathway">
    <text evidence="1">Carbohydrate acid metabolism.</text>
</comment>